<gene>
    <name evidence="2" type="ORF">FC43_GL001890</name>
</gene>
<comment type="caution">
    <text evidence="2">The sequence shown here is derived from an EMBL/GenBank/DDBJ whole genome shotgun (WGS) entry which is preliminary data.</text>
</comment>
<organism evidence="2 3">
    <name type="scientific">Limosilactobacillus ingluviei DSM 15946</name>
    <dbReference type="NCBI Taxonomy" id="1423760"/>
    <lineage>
        <taxon>Bacteria</taxon>
        <taxon>Bacillati</taxon>
        <taxon>Bacillota</taxon>
        <taxon>Bacilli</taxon>
        <taxon>Lactobacillales</taxon>
        <taxon>Lactobacillaceae</taxon>
        <taxon>Limosilactobacillus</taxon>
    </lineage>
</organism>
<keyword evidence="1" id="KW-0812">Transmembrane</keyword>
<sequence>MQYTGGTSVLNILVQVGFILMTLQALNSLQLAKLFKRPPQGLPLLIVMVAIALGSTCANFFLDCFTILQGALRMLN</sequence>
<feature type="transmembrane region" description="Helical" evidence="1">
    <location>
        <begin position="12"/>
        <end position="32"/>
    </location>
</feature>
<reference evidence="2 3" key="1">
    <citation type="journal article" date="2015" name="Genome Announc.">
        <title>Expanding the biotechnology potential of lactobacilli through comparative genomics of 213 strains and associated genera.</title>
        <authorList>
            <person name="Sun Z."/>
            <person name="Harris H.M."/>
            <person name="McCann A."/>
            <person name="Guo C."/>
            <person name="Argimon S."/>
            <person name="Zhang W."/>
            <person name="Yang X."/>
            <person name="Jeffery I.B."/>
            <person name="Cooney J.C."/>
            <person name="Kagawa T.F."/>
            <person name="Liu W."/>
            <person name="Song Y."/>
            <person name="Salvetti E."/>
            <person name="Wrobel A."/>
            <person name="Rasinkangas P."/>
            <person name="Parkhill J."/>
            <person name="Rea M.C."/>
            <person name="O'Sullivan O."/>
            <person name="Ritari J."/>
            <person name="Douillard F.P."/>
            <person name="Paul Ross R."/>
            <person name="Yang R."/>
            <person name="Briner A.E."/>
            <person name="Felis G.E."/>
            <person name="de Vos W.M."/>
            <person name="Barrangou R."/>
            <person name="Klaenhammer T.R."/>
            <person name="Caufield P.W."/>
            <person name="Cui Y."/>
            <person name="Zhang H."/>
            <person name="O'Toole P.W."/>
        </authorList>
    </citation>
    <scope>NUCLEOTIDE SEQUENCE [LARGE SCALE GENOMIC DNA]</scope>
    <source>
        <strain evidence="2 3">DSM 15946</strain>
    </source>
</reference>
<evidence type="ECO:0000313" key="3">
    <source>
        <dbReference type="Proteomes" id="UP000050816"/>
    </source>
</evidence>
<proteinExistence type="predicted"/>
<evidence type="ECO:0000313" key="2">
    <source>
        <dbReference type="EMBL" id="KRL92443.1"/>
    </source>
</evidence>
<dbReference type="RefSeq" id="WP_019205296.1">
    <property type="nucleotide sequence ID" value="NZ_AZFK01000004.1"/>
</dbReference>
<protein>
    <recommendedName>
        <fullName evidence="4">DUF1146 domain-containing protein</fullName>
    </recommendedName>
</protein>
<dbReference type="EMBL" id="AZFK01000004">
    <property type="protein sequence ID" value="KRL92443.1"/>
    <property type="molecule type" value="Genomic_DNA"/>
</dbReference>
<accession>A0A0R1URD8</accession>
<dbReference type="InterPro" id="IPR009526">
    <property type="entry name" value="DUF1146"/>
</dbReference>
<name>A0A0R1URD8_9LACO</name>
<evidence type="ECO:0000256" key="1">
    <source>
        <dbReference type="SAM" id="Phobius"/>
    </source>
</evidence>
<dbReference type="Proteomes" id="UP000050816">
    <property type="component" value="Unassembled WGS sequence"/>
</dbReference>
<keyword evidence="1" id="KW-0472">Membrane</keyword>
<keyword evidence="1" id="KW-1133">Transmembrane helix</keyword>
<dbReference type="Pfam" id="PF06612">
    <property type="entry name" value="DUF1146"/>
    <property type="match status" value="1"/>
</dbReference>
<dbReference type="GeneID" id="82933083"/>
<feature type="transmembrane region" description="Helical" evidence="1">
    <location>
        <begin position="44"/>
        <end position="68"/>
    </location>
</feature>
<dbReference type="AlphaFoldDB" id="A0A0R1URD8"/>
<evidence type="ECO:0008006" key="4">
    <source>
        <dbReference type="Google" id="ProtNLM"/>
    </source>
</evidence>
<dbReference type="PATRIC" id="fig|1423760.3.peg.1979"/>